<dbReference type="Gene3D" id="2.60.120.380">
    <property type="match status" value="1"/>
</dbReference>
<dbReference type="AlphaFoldDB" id="A0A250JF27"/>
<dbReference type="Pfam" id="PF07504">
    <property type="entry name" value="FTP"/>
    <property type="match status" value="1"/>
</dbReference>
<dbReference type="GO" id="GO:0005576">
    <property type="term" value="C:extracellular region"/>
    <property type="evidence" value="ECO:0007669"/>
    <property type="project" value="UniProtKB-SubCell"/>
</dbReference>
<dbReference type="GO" id="GO:0006508">
    <property type="term" value="P:proteolysis"/>
    <property type="evidence" value="ECO:0007669"/>
    <property type="project" value="UniProtKB-KW"/>
</dbReference>
<feature type="active site" evidence="8">
    <location>
        <position position="330"/>
    </location>
</feature>
<dbReference type="InterPro" id="IPR023612">
    <property type="entry name" value="Peptidase_M4"/>
</dbReference>
<dbReference type="InterPro" id="IPR001570">
    <property type="entry name" value="Peptidase_M4_C_domain"/>
</dbReference>
<comment type="function">
    <text evidence="9">Extracellular zinc metalloprotease.</text>
</comment>
<dbReference type="SUPFAM" id="SSF55486">
    <property type="entry name" value="Metalloproteases ('zincins'), catalytic domain"/>
    <property type="match status" value="1"/>
</dbReference>
<evidence type="ECO:0000256" key="4">
    <source>
        <dbReference type="ARBA" id="ARBA00022729"/>
    </source>
</evidence>
<dbReference type="EMBL" id="CP022098">
    <property type="protein sequence ID" value="ATB42190.1"/>
    <property type="molecule type" value="Genomic_DNA"/>
</dbReference>
<dbReference type="Pfam" id="PF04151">
    <property type="entry name" value="PPC"/>
    <property type="match status" value="1"/>
</dbReference>
<keyword evidence="2 9" id="KW-0645">Protease</keyword>
<name>A0A250JF27_9BACT</name>
<dbReference type="GO" id="GO:0046872">
    <property type="term" value="F:metal ion binding"/>
    <property type="evidence" value="ECO:0007669"/>
    <property type="project" value="UniProtKB-UniRule"/>
</dbReference>
<dbReference type="Pfam" id="PF02868">
    <property type="entry name" value="Peptidase_M4_C"/>
    <property type="match status" value="1"/>
</dbReference>
<evidence type="ECO:0000256" key="1">
    <source>
        <dbReference type="ARBA" id="ARBA00009388"/>
    </source>
</evidence>
<proteinExistence type="inferred from homology"/>
<dbReference type="InterPro" id="IPR013856">
    <property type="entry name" value="Peptidase_M4_domain"/>
</dbReference>
<comment type="subcellular location">
    <subcellularLocation>
        <location evidence="9">Secreted</location>
    </subcellularLocation>
</comment>
<dbReference type="Gene3D" id="3.10.450.490">
    <property type="match status" value="1"/>
</dbReference>
<feature type="domain" description="Peptidase C-terminal archaeal/bacterial" evidence="12">
    <location>
        <begin position="534"/>
        <end position="599"/>
    </location>
</feature>
<evidence type="ECO:0000256" key="9">
    <source>
        <dbReference type="RuleBase" id="RU366073"/>
    </source>
</evidence>
<evidence type="ECO:0000313" key="14">
    <source>
        <dbReference type="EMBL" id="ATB42190.1"/>
    </source>
</evidence>
<evidence type="ECO:0000259" key="12">
    <source>
        <dbReference type="Pfam" id="PF04151"/>
    </source>
</evidence>
<sequence length="614" mass="64859">MRTRMLAACLSLTLSACGTDPSESPPRQERGLDSTGDIQTALAALSSAEVVGSYDDGVPFMIKGRLGAAQGLAAGASLSDIAAVFRLRASDLVRTRSHRDEQGHTHTRYGQMKNGLPVVGGELILHQDSNGLIYAANGSARDGEQAPSKPLIASDAARLAALNTTPGRHLEAEGEPRLVYVRSSQDDKLKLVYEVVVTGEGETLPIRDHVFVNAVSGAVEQRGSDIHTALNRNVSSSKTNDPIVRGEGDSPTGDVVLDTTYDNLGETYNCYKILFNRDSYDNAGAQMKAKVHYGTNYVNASWDGNQILFGDGDGVRSLPLGLDKDMTTHEFTHAVTQYESNLVYSRETGGLNESLSDIFASVCQSWASGSWSSDPDIYKIGEDVWTPGTEGDAIRYMDDPAKDGASIDYWSSGVGVVDVHYTSGIGNLAYALLSKGGTHPRGKSTTVVTGIGVEKAGRIFYKANTDYFTMYTLYAQAKTYTEQAAAALGYTSAEIASVTAAWQAVGVGVAPPALALSNGVAMTGLGAATGGALYFYLDVPANKASSFVMSGGTGNANLYVKAGAMPTTTDYDCRPNKSGNAETCGIAAKTAATRLYVMLHASSTFSGVSLKGTY</sequence>
<dbReference type="RefSeq" id="WP_095989784.1">
    <property type="nucleotide sequence ID" value="NZ_CP022098.1"/>
</dbReference>
<dbReference type="PROSITE" id="PS51257">
    <property type="entry name" value="PROKAR_LIPOPROTEIN"/>
    <property type="match status" value="1"/>
</dbReference>
<evidence type="ECO:0000259" key="11">
    <source>
        <dbReference type="Pfam" id="PF02868"/>
    </source>
</evidence>
<organism evidence="14 15">
    <name type="scientific">Cystobacter fuscus</name>
    <dbReference type="NCBI Taxonomy" id="43"/>
    <lineage>
        <taxon>Bacteria</taxon>
        <taxon>Pseudomonadati</taxon>
        <taxon>Myxococcota</taxon>
        <taxon>Myxococcia</taxon>
        <taxon>Myxococcales</taxon>
        <taxon>Cystobacterineae</taxon>
        <taxon>Archangiaceae</taxon>
        <taxon>Cystobacter</taxon>
    </lineage>
</organism>
<evidence type="ECO:0000256" key="6">
    <source>
        <dbReference type="ARBA" id="ARBA00022833"/>
    </source>
</evidence>
<evidence type="ECO:0000256" key="7">
    <source>
        <dbReference type="ARBA" id="ARBA00023049"/>
    </source>
</evidence>
<dbReference type="KEGG" id="cfus:CYFUS_007667"/>
<dbReference type="PANTHER" id="PTHR33794">
    <property type="entry name" value="BACILLOLYSIN"/>
    <property type="match status" value="1"/>
</dbReference>
<evidence type="ECO:0000256" key="8">
    <source>
        <dbReference type="PIRSR" id="PIRSR623612-1"/>
    </source>
</evidence>
<keyword evidence="6 9" id="KW-0862">Zinc</keyword>
<comment type="similarity">
    <text evidence="1 9">Belongs to the peptidase M4 family.</text>
</comment>
<evidence type="ECO:0000256" key="3">
    <source>
        <dbReference type="ARBA" id="ARBA00022723"/>
    </source>
</evidence>
<keyword evidence="5 9" id="KW-0378">Hydrolase</keyword>
<accession>A0A250JF27</accession>
<dbReference type="Proteomes" id="UP000217257">
    <property type="component" value="Chromosome"/>
</dbReference>
<keyword evidence="3" id="KW-0479">Metal-binding</keyword>
<dbReference type="GO" id="GO:0004222">
    <property type="term" value="F:metalloendopeptidase activity"/>
    <property type="evidence" value="ECO:0007669"/>
    <property type="project" value="UniProtKB-UniRule"/>
</dbReference>
<dbReference type="Pfam" id="PF01447">
    <property type="entry name" value="Peptidase_M4"/>
    <property type="match status" value="1"/>
</dbReference>
<evidence type="ECO:0000256" key="5">
    <source>
        <dbReference type="ARBA" id="ARBA00022801"/>
    </source>
</evidence>
<keyword evidence="7 9" id="KW-0482">Metalloprotease</keyword>
<feature type="domain" description="Peptidase M4 C-terminal" evidence="11">
    <location>
        <begin position="340"/>
        <end position="507"/>
    </location>
</feature>
<protein>
    <recommendedName>
        <fullName evidence="9">Neutral metalloproteinase</fullName>
        <ecNumber evidence="9">3.4.24.-</ecNumber>
    </recommendedName>
</protein>
<comment type="cofactor">
    <cofactor evidence="9">
        <name>Zn(2+)</name>
        <dbReference type="ChEBI" id="CHEBI:29105"/>
    </cofactor>
</comment>
<reference evidence="14 15" key="1">
    <citation type="submission" date="2017-06" db="EMBL/GenBank/DDBJ databases">
        <title>Sequencing and comparative analysis of myxobacterial genomes.</title>
        <authorList>
            <person name="Rupp O."/>
            <person name="Goesmann A."/>
            <person name="Sogaard-Andersen L."/>
        </authorList>
    </citation>
    <scope>NUCLEOTIDE SEQUENCE [LARGE SCALE GENOMIC DNA]</scope>
    <source>
        <strain evidence="14 15">DSM 52655</strain>
    </source>
</reference>
<gene>
    <name evidence="14" type="ORF">CYFUS_007667</name>
</gene>
<keyword evidence="9" id="KW-0964">Secreted</keyword>
<dbReference type="Gene3D" id="1.10.390.10">
    <property type="entry name" value="Neutral Protease Domain 2"/>
    <property type="match status" value="1"/>
</dbReference>
<dbReference type="CDD" id="cd09597">
    <property type="entry name" value="M4_TLP"/>
    <property type="match status" value="1"/>
</dbReference>
<evidence type="ECO:0000256" key="2">
    <source>
        <dbReference type="ARBA" id="ARBA00022670"/>
    </source>
</evidence>
<dbReference type="InterPro" id="IPR050728">
    <property type="entry name" value="Zinc_Metalloprotease_M4"/>
</dbReference>
<evidence type="ECO:0000259" key="13">
    <source>
        <dbReference type="Pfam" id="PF07504"/>
    </source>
</evidence>
<dbReference type="InterPro" id="IPR011096">
    <property type="entry name" value="FTP_domain"/>
</dbReference>
<feature type="domain" description="FTP" evidence="13">
    <location>
        <begin position="91"/>
        <end position="139"/>
    </location>
</feature>
<dbReference type="InterPro" id="IPR027268">
    <property type="entry name" value="Peptidase_M4/M1_CTD_sf"/>
</dbReference>
<keyword evidence="4" id="KW-0732">Signal</keyword>
<evidence type="ECO:0000313" key="15">
    <source>
        <dbReference type="Proteomes" id="UP000217257"/>
    </source>
</evidence>
<dbReference type="InterPro" id="IPR007280">
    <property type="entry name" value="Peptidase_C_arc/bac"/>
</dbReference>
<dbReference type="Gene3D" id="3.10.170.10">
    <property type="match status" value="1"/>
</dbReference>
<dbReference type="EC" id="3.4.24.-" evidence="9"/>
<dbReference type="PRINTS" id="PR00730">
    <property type="entry name" value="THERMOLYSIN"/>
</dbReference>
<evidence type="ECO:0000259" key="10">
    <source>
        <dbReference type="Pfam" id="PF01447"/>
    </source>
</evidence>
<feature type="domain" description="Peptidase M4" evidence="10">
    <location>
        <begin position="263"/>
        <end position="337"/>
    </location>
</feature>
<dbReference type="PANTHER" id="PTHR33794:SF1">
    <property type="entry name" value="BACILLOLYSIN"/>
    <property type="match status" value="1"/>
</dbReference>
<feature type="active site" description="Proton donor" evidence="8">
    <location>
        <position position="420"/>
    </location>
</feature>